<keyword evidence="3" id="KW-1185">Reference proteome</keyword>
<feature type="region of interest" description="Disordered" evidence="1">
    <location>
        <begin position="1"/>
        <end position="79"/>
    </location>
</feature>
<proteinExistence type="predicted"/>
<dbReference type="AlphaFoldDB" id="A0ABD2I930"/>
<reference evidence="2 3" key="1">
    <citation type="submission" date="2024-10" db="EMBL/GenBank/DDBJ databases">
        <authorList>
            <person name="Kim D."/>
        </authorList>
    </citation>
    <scope>NUCLEOTIDE SEQUENCE [LARGE SCALE GENOMIC DNA]</scope>
    <source>
        <strain evidence="2">Taebaek</strain>
    </source>
</reference>
<dbReference type="Proteomes" id="UP001620645">
    <property type="component" value="Unassembled WGS sequence"/>
</dbReference>
<evidence type="ECO:0000313" key="2">
    <source>
        <dbReference type="EMBL" id="KAL3074477.1"/>
    </source>
</evidence>
<feature type="compositionally biased region" description="Basic and acidic residues" evidence="1">
    <location>
        <begin position="59"/>
        <end position="79"/>
    </location>
</feature>
<comment type="caution">
    <text evidence="2">The sequence shown here is derived from an EMBL/GenBank/DDBJ whole genome shotgun (WGS) entry which is preliminary data.</text>
</comment>
<evidence type="ECO:0000256" key="1">
    <source>
        <dbReference type="SAM" id="MobiDB-lite"/>
    </source>
</evidence>
<evidence type="ECO:0000313" key="3">
    <source>
        <dbReference type="Proteomes" id="UP001620645"/>
    </source>
</evidence>
<name>A0ABD2I930_HETSC</name>
<dbReference type="EMBL" id="JBICCN010000357">
    <property type="protein sequence ID" value="KAL3074477.1"/>
    <property type="molecule type" value="Genomic_DNA"/>
</dbReference>
<sequence>MGKSKAKQQIRSGEREGGAGGKGTGADARATAWLNHSTGEALGGTHRGGAPAEPAKSSPRGEKEARADATRGDIHGTVI</sequence>
<gene>
    <name evidence="2" type="ORF">niasHS_015307</name>
</gene>
<organism evidence="2 3">
    <name type="scientific">Heterodera schachtii</name>
    <name type="common">Sugarbeet cyst nematode worm</name>
    <name type="synonym">Tylenchus schachtii</name>
    <dbReference type="NCBI Taxonomy" id="97005"/>
    <lineage>
        <taxon>Eukaryota</taxon>
        <taxon>Metazoa</taxon>
        <taxon>Ecdysozoa</taxon>
        <taxon>Nematoda</taxon>
        <taxon>Chromadorea</taxon>
        <taxon>Rhabditida</taxon>
        <taxon>Tylenchina</taxon>
        <taxon>Tylenchomorpha</taxon>
        <taxon>Tylenchoidea</taxon>
        <taxon>Heteroderidae</taxon>
        <taxon>Heteroderinae</taxon>
        <taxon>Heterodera</taxon>
    </lineage>
</organism>
<protein>
    <submittedName>
        <fullName evidence="2">Uncharacterized protein</fullName>
    </submittedName>
</protein>
<accession>A0ABD2I930</accession>